<proteinExistence type="predicted"/>
<protein>
    <recommendedName>
        <fullName evidence="8">Iron transporter</fullName>
    </recommendedName>
</protein>
<sequence>MEQHKRAGFIHHENSRIMSVLREVVFGSEDGMVSTLGALTGIAVGTSNHFTVVLAGFVIILVESISMAVGAYLSEKSEKEVEQRKLDEERIELREMPDHEREELVEMYERDGWPKDLSSKMAEVASKNEELFLKEMAYRELSIAHGKEEATALRGGVYMFFAYMIGGAIPLVPYIFLPIATAMLVSIVVTFTGLFLLGVATTRFTRRVWWRAGFEMLVLASAAAIAGTIIGTLANKYIAGA</sequence>
<keyword evidence="3 5" id="KW-1133">Transmembrane helix</keyword>
<evidence type="ECO:0000256" key="3">
    <source>
        <dbReference type="ARBA" id="ARBA00022989"/>
    </source>
</evidence>
<keyword evidence="4 5" id="KW-0472">Membrane</keyword>
<dbReference type="GO" id="GO:0030026">
    <property type="term" value="P:intracellular manganese ion homeostasis"/>
    <property type="evidence" value="ECO:0007669"/>
    <property type="project" value="InterPro"/>
</dbReference>
<feature type="transmembrane region" description="Helical" evidence="5">
    <location>
        <begin position="157"/>
        <end position="176"/>
    </location>
</feature>
<name>A0A1G2BL17_9BACT</name>
<evidence type="ECO:0000313" key="6">
    <source>
        <dbReference type="EMBL" id="OGY89884.1"/>
    </source>
</evidence>
<evidence type="ECO:0000256" key="4">
    <source>
        <dbReference type="ARBA" id="ARBA00023136"/>
    </source>
</evidence>
<dbReference type="GO" id="GO:0012505">
    <property type="term" value="C:endomembrane system"/>
    <property type="evidence" value="ECO:0007669"/>
    <property type="project" value="UniProtKB-SubCell"/>
</dbReference>
<comment type="subcellular location">
    <subcellularLocation>
        <location evidence="1">Endomembrane system</location>
        <topology evidence="1">Multi-pass membrane protein</topology>
    </subcellularLocation>
</comment>
<feature type="transmembrane region" description="Helical" evidence="5">
    <location>
        <begin position="50"/>
        <end position="74"/>
    </location>
</feature>
<dbReference type="Pfam" id="PF01988">
    <property type="entry name" value="VIT1"/>
    <property type="match status" value="1"/>
</dbReference>
<evidence type="ECO:0008006" key="8">
    <source>
        <dbReference type="Google" id="ProtNLM"/>
    </source>
</evidence>
<feature type="transmembrane region" description="Helical" evidence="5">
    <location>
        <begin position="212"/>
        <end position="234"/>
    </location>
</feature>
<feature type="transmembrane region" description="Helical" evidence="5">
    <location>
        <begin position="20"/>
        <end position="44"/>
    </location>
</feature>
<comment type="caution">
    <text evidence="6">The sequence shown here is derived from an EMBL/GenBank/DDBJ whole genome shotgun (WGS) entry which is preliminary data.</text>
</comment>
<feature type="transmembrane region" description="Helical" evidence="5">
    <location>
        <begin position="182"/>
        <end position="200"/>
    </location>
</feature>
<evidence type="ECO:0000256" key="5">
    <source>
        <dbReference type="SAM" id="Phobius"/>
    </source>
</evidence>
<evidence type="ECO:0000256" key="2">
    <source>
        <dbReference type="ARBA" id="ARBA00022692"/>
    </source>
</evidence>
<reference evidence="6 7" key="1">
    <citation type="journal article" date="2016" name="Nat. Commun.">
        <title>Thousands of microbial genomes shed light on interconnected biogeochemical processes in an aquifer system.</title>
        <authorList>
            <person name="Anantharaman K."/>
            <person name="Brown C.T."/>
            <person name="Hug L.A."/>
            <person name="Sharon I."/>
            <person name="Castelle C.J."/>
            <person name="Probst A.J."/>
            <person name="Thomas B.C."/>
            <person name="Singh A."/>
            <person name="Wilkins M.J."/>
            <person name="Karaoz U."/>
            <person name="Brodie E.L."/>
            <person name="Williams K.H."/>
            <person name="Hubbard S.S."/>
            <person name="Banfield J.F."/>
        </authorList>
    </citation>
    <scope>NUCLEOTIDE SEQUENCE [LARGE SCALE GENOMIC DNA]</scope>
</reference>
<keyword evidence="2 5" id="KW-0812">Transmembrane</keyword>
<dbReference type="GO" id="GO:0005384">
    <property type="term" value="F:manganese ion transmembrane transporter activity"/>
    <property type="evidence" value="ECO:0007669"/>
    <property type="project" value="InterPro"/>
</dbReference>
<accession>A0A1G2BL17</accession>
<organism evidence="6 7">
    <name type="scientific">Candidatus Komeilibacteria bacterium RIFCSPHIGHO2_01_FULL_52_14</name>
    <dbReference type="NCBI Taxonomy" id="1798549"/>
    <lineage>
        <taxon>Bacteria</taxon>
        <taxon>Candidatus Komeiliibacteriota</taxon>
    </lineage>
</organism>
<dbReference type="Proteomes" id="UP000177817">
    <property type="component" value="Unassembled WGS sequence"/>
</dbReference>
<dbReference type="AlphaFoldDB" id="A0A1G2BL17"/>
<dbReference type="EMBL" id="MHKK01000022">
    <property type="protein sequence ID" value="OGY89884.1"/>
    <property type="molecule type" value="Genomic_DNA"/>
</dbReference>
<evidence type="ECO:0000313" key="7">
    <source>
        <dbReference type="Proteomes" id="UP000177817"/>
    </source>
</evidence>
<evidence type="ECO:0000256" key="1">
    <source>
        <dbReference type="ARBA" id="ARBA00004127"/>
    </source>
</evidence>
<dbReference type="InterPro" id="IPR008217">
    <property type="entry name" value="Ccc1_fam"/>
</dbReference>
<dbReference type="PANTHER" id="PTHR31851">
    <property type="entry name" value="FE(2+)/MN(2+) TRANSPORTER PCL1"/>
    <property type="match status" value="1"/>
</dbReference>
<gene>
    <name evidence="6" type="ORF">A2677_03530</name>
</gene>